<sequence>MRYFDHLRNFYRGSRKYFMSAIFLPDHKRQELSIVYQFFRKIDDKIDENEWGTHDLEKFIERFFSHWNTGKSMGDPDLDQFLILARSHKFEQDWIKAFLGSMRMDLEKHQFLDLDDTMRYTYGVAEVVGLTVCRLFELKNDCFEYARSAGRAAQWANFIRDFRSDLEMGRLYFPNSDLTKLNLPTDHESLLALDATDLKELFDMQIARYYKYYEYSTKGYRFLPWGLRMATDFSHRADQRLLRKIEAETSKPGRTVYVKQYLKVRELLSELVSSLKYLKR</sequence>
<dbReference type="InterPro" id="IPR008949">
    <property type="entry name" value="Isoprenoid_synthase_dom_sf"/>
</dbReference>
<dbReference type="EMBL" id="JAGQLN010000003">
    <property type="protein sequence ID" value="MCA9376477.1"/>
    <property type="molecule type" value="Genomic_DNA"/>
</dbReference>
<evidence type="ECO:0000313" key="2">
    <source>
        <dbReference type="Proteomes" id="UP000741282"/>
    </source>
</evidence>
<proteinExistence type="predicted"/>
<reference evidence="1" key="2">
    <citation type="journal article" date="2021" name="Microbiome">
        <title>Successional dynamics and alternative stable states in a saline activated sludge microbial community over 9 years.</title>
        <authorList>
            <person name="Wang Y."/>
            <person name="Ye J."/>
            <person name="Ju F."/>
            <person name="Liu L."/>
            <person name="Boyd J.A."/>
            <person name="Deng Y."/>
            <person name="Parks D.H."/>
            <person name="Jiang X."/>
            <person name="Yin X."/>
            <person name="Woodcroft B.J."/>
            <person name="Tyson G.W."/>
            <person name="Hugenholtz P."/>
            <person name="Polz M.F."/>
            <person name="Zhang T."/>
        </authorList>
    </citation>
    <scope>NUCLEOTIDE SEQUENCE</scope>
    <source>
        <strain evidence="1">HKST-UBA17</strain>
    </source>
</reference>
<evidence type="ECO:0000313" key="1">
    <source>
        <dbReference type="EMBL" id="MCA9376477.1"/>
    </source>
</evidence>
<dbReference type="PANTHER" id="PTHR31480">
    <property type="entry name" value="BIFUNCTIONAL LYCOPENE CYCLASE/PHYTOENE SYNTHASE"/>
    <property type="match status" value="1"/>
</dbReference>
<organism evidence="1 2">
    <name type="scientific">Candidatus Dojkabacteria bacterium</name>
    <dbReference type="NCBI Taxonomy" id="2099670"/>
    <lineage>
        <taxon>Bacteria</taxon>
        <taxon>Candidatus Dojkabacteria</taxon>
    </lineage>
</organism>
<dbReference type="SFLD" id="SFLDS00005">
    <property type="entry name" value="Isoprenoid_Synthase_Type_I"/>
    <property type="match status" value="1"/>
</dbReference>
<dbReference type="SUPFAM" id="SSF48576">
    <property type="entry name" value="Terpenoid synthases"/>
    <property type="match status" value="1"/>
</dbReference>
<accession>A0A955I1A1</accession>
<dbReference type="InterPro" id="IPR002060">
    <property type="entry name" value="Squ/phyt_synthse"/>
</dbReference>
<dbReference type="Pfam" id="PF00494">
    <property type="entry name" value="SQS_PSY"/>
    <property type="match status" value="1"/>
</dbReference>
<dbReference type="GO" id="GO:0016765">
    <property type="term" value="F:transferase activity, transferring alkyl or aryl (other than methyl) groups"/>
    <property type="evidence" value="ECO:0007669"/>
    <property type="project" value="UniProtKB-ARBA"/>
</dbReference>
<protein>
    <submittedName>
        <fullName evidence="1">Squalene/phytoene synthase family protein</fullName>
    </submittedName>
</protein>
<dbReference type="SFLD" id="SFLDG01018">
    <property type="entry name" value="Squalene/Phytoene_Synthase_Lik"/>
    <property type="match status" value="1"/>
</dbReference>
<name>A0A955I1A1_9BACT</name>
<reference evidence="1" key="1">
    <citation type="submission" date="2020-04" db="EMBL/GenBank/DDBJ databases">
        <authorList>
            <person name="Zhang T."/>
        </authorList>
    </citation>
    <scope>NUCLEOTIDE SEQUENCE</scope>
    <source>
        <strain evidence="1">HKST-UBA17</strain>
    </source>
</reference>
<dbReference type="AlphaFoldDB" id="A0A955I1A1"/>
<dbReference type="Proteomes" id="UP000741282">
    <property type="component" value="Unassembled WGS sequence"/>
</dbReference>
<gene>
    <name evidence="1" type="ORF">KC685_00985</name>
</gene>
<dbReference type="Gene3D" id="1.10.600.10">
    <property type="entry name" value="Farnesyl Diphosphate Synthase"/>
    <property type="match status" value="1"/>
</dbReference>
<comment type="caution">
    <text evidence="1">The sequence shown here is derived from an EMBL/GenBank/DDBJ whole genome shotgun (WGS) entry which is preliminary data.</text>
</comment>